<dbReference type="RefSeq" id="WP_137394309.1">
    <property type="nucleotide sequence ID" value="NZ_CP124733.1"/>
</dbReference>
<name>A0AAF0H557_9HYPH</name>
<sequence length="71" mass="7652">MGQKPSKKRKQTVSDFQPPVSRLATEEEIALAASYLNQMSRRGYGDAAELNISSKQKASVARSAAINALGK</sequence>
<organism evidence="1 2">
    <name type="scientific">Agrobacterium larrymoorei</name>
    <dbReference type="NCBI Taxonomy" id="160699"/>
    <lineage>
        <taxon>Bacteria</taxon>
        <taxon>Pseudomonadati</taxon>
        <taxon>Pseudomonadota</taxon>
        <taxon>Alphaproteobacteria</taxon>
        <taxon>Hyphomicrobiales</taxon>
        <taxon>Rhizobiaceae</taxon>
        <taxon>Rhizobium/Agrobacterium group</taxon>
        <taxon>Agrobacterium</taxon>
    </lineage>
</organism>
<accession>A0AAF0H557</accession>
<protein>
    <submittedName>
        <fullName evidence="1">Uncharacterized protein</fullName>
    </submittedName>
</protein>
<proteinExistence type="predicted"/>
<reference evidence="1" key="1">
    <citation type="submission" date="2023-05" db="EMBL/GenBank/DDBJ databases">
        <title>Complete genome sequence of Agrobacterium larrymoorei CFBP5477.</title>
        <authorList>
            <person name="Yen H.-C."/>
            <person name="Chou L."/>
            <person name="Lin Y.-C."/>
            <person name="Lai E.-M."/>
            <person name="Kuo C.-H."/>
        </authorList>
    </citation>
    <scope>NUCLEOTIDE SEQUENCE</scope>
    <source>
        <strain evidence="1">CFBP5477</strain>
    </source>
</reference>
<dbReference type="Proteomes" id="UP000298664">
    <property type="component" value="Chromosome Circular"/>
</dbReference>
<dbReference type="AlphaFoldDB" id="A0AAF0H557"/>
<gene>
    <name evidence="1" type="ORF">CFBP5477_007715</name>
</gene>
<evidence type="ECO:0000313" key="2">
    <source>
        <dbReference type="Proteomes" id="UP000298664"/>
    </source>
</evidence>
<evidence type="ECO:0000313" key="1">
    <source>
        <dbReference type="EMBL" id="WHA39743.1"/>
    </source>
</evidence>
<dbReference type="EMBL" id="CP124733">
    <property type="protein sequence ID" value="WHA39743.1"/>
    <property type="molecule type" value="Genomic_DNA"/>
</dbReference>